<dbReference type="AlphaFoldDB" id="A0A495DSA9"/>
<evidence type="ECO:0000313" key="2">
    <source>
        <dbReference type="Proteomes" id="UP000269412"/>
    </source>
</evidence>
<dbReference type="EMBL" id="RBIQ01000013">
    <property type="protein sequence ID" value="RKR07039.1"/>
    <property type="molecule type" value="Genomic_DNA"/>
</dbReference>
<accession>A0A495DSA9</accession>
<protein>
    <submittedName>
        <fullName evidence="1">Uncharacterized protein DUF2851</fullName>
    </submittedName>
</protein>
<reference evidence="1 2" key="1">
    <citation type="submission" date="2018-10" db="EMBL/GenBank/DDBJ databases">
        <title>Genomic Encyclopedia of Archaeal and Bacterial Type Strains, Phase II (KMG-II): from individual species to whole genera.</title>
        <authorList>
            <person name="Goeker M."/>
        </authorList>
    </citation>
    <scope>NUCLEOTIDE SEQUENCE [LARGE SCALE GENOMIC DNA]</scope>
    <source>
        <strain evidence="1 2">DSM 25230</strain>
    </source>
</reference>
<organism evidence="1 2">
    <name type="scientific">Maribacter vaceletii</name>
    <dbReference type="NCBI Taxonomy" id="1206816"/>
    <lineage>
        <taxon>Bacteria</taxon>
        <taxon>Pseudomonadati</taxon>
        <taxon>Bacteroidota</taxon>
        <taxon>Flavobacteriia</taxon>
        <taxon>Flavobacteriales</taxon>
        <taxon>Flavobacteriaceae</taxon>
        <taxon>Maribacter</taxon>
    </lineage>
</organism>
<dbReference type="RefSeq" id="WP_121069259.1">
    <property type="nucleotide sequence ID" value="NZ_RBIQ01000013.1"/>
</dbReference>
<dbReference type="InterPro" id="IPR021272">
    <property type="entry name" value="DUF2851"/>
</dbReference>
<evidence type="ECO:0000313" key="1">
    <source>
        <dbReference type="EMBL" id="RKR07039.1"/>
    </source>
</evidence>
<keyword evidence="2" id="KW-1185">Reference proteome</keyword>
<proteinExistence type="predicted"/>
<sequence length="427" mass="49724">MQEDLLHFVWKHKKIPTTNLKTTDGVPVTVVKIGQHNHKEGPDFFNAQVRVGEQLWVGNVEIHLKSSDWYAHNHEVDDNYNSVILHVVWEDDVSVFRNDNSKIPTLELKTYIEEKLLINYENIFNATDAKFINCEKDINGVDDFVVNNWLERLFFERLEQKTEVIKELLKKSNNDWEYVLFIMLLKSFGLKINGDSFFSLQKSLNASTVSKLKNNDFQLESVLYGLLGLLEKKDCVDVYYIKLKKEYEFLKNKLELSEVGIEKPHFFKLRPPNFPTIRLSQFASMYGEHQNLFSKLISETSLEDLYTIFTVSASEYWDTHYSFGKESKKSKKKITKKFIDLIVINTIIPFKFYYAKSLRKDVNEELLNIISKIDTEDNSRINNFKKRGVTVPSAKDSQALLQLYNGYCTKNKCLQCAIGVNLLKGNT</sequence>
<name>A0A495DSA9_9FLAO</name>
<dbReference type="Proteomes" id="UP000269412">
    <property type="component" value="Unassembled WGS sequence"/>
</dbReference>
<comment type="caution">
    <text evidence="1">The sequence shown here is derived from an EMBL/GenBank/DDBJ whole genome shotgun (WGS) entry which is preliminary data.</text>
</comment>
<dbReference type="OrthoDB" id="1005072at2"/>
<dbReference type="Pfam" id="PF11013">
    <property type="entry name" value="DUF2851"/>
    <property type="match status" value="1"/>
</dbReference>
<gene>
    <name evidence="1" type="ORF">CLV91_3270</name>
</gene>